<dbReference type="GO" id="GO:0015935">
    <property type="term" value="C:small ribosomal subunit"/>
    <property type="evidence" value="ECO:0007669"/>
    <property type="project" value="TreeGrafter"/>
</dbReference>
<dbReference type="InterPro" id="IPR036510">
    <property type="entry name" value="Ribosomal_bS20_sf"/>
</dbReference>
<organism evidence="11 12">
    <name type="scientific">Posidoniimonas corsicana</name>
    <dbReference type="NCBI Taxonomy" id="1938618"/>
    <lineage>
        <taxon>Bacteria</taxon>
        <taxon>Pseudomonadati</taxon>
        <taxon>Planctomycetota</taxon>
        <taxon>Planctomycetia</taxon>
        <taxon>Pirellulales</taxon>
        <taxon>Lacipirellulaceae</taxon>
        <taxon>Posidoniimonas</taxon>
    </lineage>
</organism>
<evidence type="ECO:0000256" key="2">
    <source>
        <dbReference type="ARBA" id="ARBA00007634"/>
    </source>
</evidence>
<keyword evidence="9" id="KW-0175">Coiled coil</keyword>
<name>A0A5C5VDT8_9BACT</name>
<evidence type="ECO:0000256" key="3">
    <source>
        <dbReference type="ARBA" id="ARBA00022730"/>
    </source>
</evidence>
<comment type="function">
    <text evidence="1 8">Binds directly to 16S ribosomal RNA.</text>
</comment>
<sequence>MPNSASARKRLRQDQARRLHNRSAKASVRTQLKKVRKAIDAGEVENSEKEFQVAAKKLDQAAAKNLIHANAAARTKSRLSKAIKDLKNAG</sequence>
<evidence type="ECO:0000256" key="4">
    <source>
        <dbReference type="ARBA" id="ARBA00022884"/>
    </source>
</evidence>
<feature type="coiled-coil region" evidence="9">
    <location>
        <begin position="44"/>
        <end position="89"/>
    </location>
</feature>
<gene>
    <name evidence="8 11" type="primary">rpsT</name>
    <name evidence="11" type="ORF">KOR34_07300</name>
</gene>
<evidence type="ECO:0000256" key="6">
    <source>
        <dbReference type="ARBA" id="ARBA00023274"/>
    </source>
</evidence>
<dbReference type="NCBIfam" id="TIGR00029">
    <property type="entry name" value="S20"/>
    <property type="match status" value="1"/>
</dbReference>
<dbReference type="PANTHER" id="PTHR33398">
    <property type="entry name" value="30S RIBOSOMAL PROTEIN S20"/>
    <property type="match status" value="1"/>
</dbReference>
<dbReference type="Pfam" id="PF01649">
    <property type="entry name" value="Ribosomal_S20p"/>
    <property type="match status" value="1"/>
</dbReference>
<dbReference type="InterPro" id="IPR002583">
    <property type="entry name" value="Ribosomal_bS20"/>
</dbReference>
<proteinExistence type="inferred from homology"/>
<dbReference type="EMBL" id="SIHJ01000001">
    <property type="protein sequence ID" value="TWT35835.1"/>
    <property type="molecule type" value="Genomic_DNA"/>
</dbReference>
<dbReference type="HAMAP" id="MF_00500">
    <property type="entry name" value="Ribosomal_bS20"/>
    <property type="match status" value="1"/>
</dbReference>
<dbReference type="RefSeq" id="WP_146562275.1">
    <property type="nucleotide sequence ID" value="NZ_SIHJ01000001.1"/>
</dbReference>
<evidence type="ECO:0000256" key="5">
    <source>
        <dbReference type="ARBA" id="ARBA00022980"/>
    </source>
</evidence>
<keyword evidence="4 8" id="KW-0694">RNA-binding</keyword>
<feature type="region of interest" description="Disordered" evidence="10">
    <location>
        <begin position="1"/>
        <end position="31"/>
    </location>
</feature>
<dbReference type="PANTHER" id="PTHR33398:SF1">
    <property type="entry name" value="SMALL RIBOSOMAL SUBUNIT PROTEIN BS20C"/>
    <property type="match status" value="1"/>
</dbReference>
<keyword evidence="6 8" id="KW-0687">Ribonucleoprotein</keyword>
<reference evidence="11 12" key="1">
    <citation type="submission" date="2019-02" db="EMBL/GenBank/DDBJ databases">
        <title>Deep-cultivation of Planctomycetes and their phenomic and genomic characterization uncovers novel biology.</title>
        <authorList>
            <person name="Wiegand S."/>
            <person name="Jogler M."/>
            <person name="Boedeker C."/>
            <person name="Pinto D."/>
            <person name="Vollmers J."/>
            <person name="Rivas-Marin E."/>
            <person name="Kohn T."/>
            <person name="Peeters S.H."/>
            <person name="Heuer A."/>
            <person name="Rast P."/>
            <person name="Oberbeckmann S."/>
            <person name="Bunk B."/>
            <person name="Jeske O."/>
            <person name="Meyerdierks A."/>
            <person name="Storesund J.E."/>
            <person name="Kallscheuer N."/>
            <person name="Luecker S."/>
            <person name="Lage O.M."/>
            <person name="Pohl T."/>
            <person name="Merkel B.J."/>
            <person name="Hornburger P."/>
            <person name="Mueller R.-W."/>
            <person name="Bruemmer F."/>
            <person name="Labrenz M."/>
            <person name="Spormann A.M."/>
            <person name="Op Den Camp H."/>
            <person name="Overmann J."/>
            <person name="Amann R."/>
            <person name="Jetten M.S.M."/>
            <person name="Mascher T."/>
            <person name="Medema M.H."/>
            <person name="Devos D.P."/>
            <person name="Kaster A.-K."/>
            <person name="Ovreas L."/>
            <person name="Rohde M."/>
            <person name="Galperin M.Y."/>
            <person name="Jogler C."/>
        </authorList>
    </citation>
    <scope>NUCLEOTIDE SEQUENCE [LARGE SCALE GENOMIC DNA]</scope>
    <source>
        <strain evidence="11 12">KOR34</strain>
    </source>
</reference>
<dbReference type="AlphaFoldDB" id="A0A5C5VDT8"/>
<evidence type="ECO:0000256" key="7">
    <source>
        <dbReference type="ARBA" id="ARBA00035136"/>
    </source>
</evidence>
<keyword evidence="3 8" id="KW-0699">rRNA-binding</keyword>
<comment type="similarity">
    <text evidence="2 8">Belongs to the bacterial ribosomal protein bS20 family.</text>
</comment>
<dbReference type="OrthoDB" id="289707at2"/>
<dbReference type="Proteomes" id="UP000316714">
    <property type="component" value="Unassembled WGS sequence"/>
</dbReference>
<dbReference type="Gene3D" id="1.20.58.110">
    <property type="entry name" value="Ribosomal protein S20"/>
    <property type="match status" value="1"/>
</dbReference>
<evidence type="ECO:0000313" key="12">
    <source>
        <dbReference type="Proteomes" id="UP000316714"/>
    </source>
</evidence>
<protein>
    <recommendedName>
        <fullName evidence="7 8">Small ribosomal subunit protein bS20</fullName>
    </recommendedName>
</protein>
<evidence type="ECO:0000313" key="11">
    <source>
        <dbReference type="EMBL" id="TWT35835.1"/>
    </source>
</evidence>
<dbReference type="GO" id="GO:0070181">
    <property type="term" value="F:small ribosomal subunit rRNA binding"/>
    <property type="evidence" value="ECO:0007669"/>
    <property type="project" value="TreeGrafter"/>
</dbReference>
<evidence type="ECO:0000256" key="10">
    <source>
        <dbReference type="SAM" id="MobiDB-lite"/>
    </source>
</evidence>
<dbReference type="GO" id="GO:0005829">
    <property type="term" value="C:cytosol"/>
    <property type="evidence" value="ECO:0007669"/>
    <property type="project" value="TreeGrafter"/>
</dbReference>
<comment type="caution">
    <text evidence="11">The sequence shown here is derived from an EMBL/GenBank/DDBJ whole genome shotgun (WGS) entry which is preliminary data.</text>
</comment>
<dbReference type="FunFam" id="1.20.58.110:FF:000001">
    <property type="entry name" value="30S ribosomal protein S20"/>
    <property type="match status" value="1"/>
</dbReference>
<evidence type="ECO:0000256" key="1">
    <source>
        <dbReference type="ARBA" id="ARBA00003134"/>
    </source>
</evidence>
<accession>A0A5C5VDT8</accession>
<dbReference type="SUPFAM" id="SSF46992">
    <property type="entry name" value="Ribosomal protein S20"/>
    <property type="match status" value="1"/>
</dbReference>
<keyword evidence="12" id="KW-1185">Reference proteome</keyword>
<dbReference type="GO" id="GO:0006412">
    <property type="term" value="P:translation"/>
    <property type="evidence" value="ECO:0007669"/>
    <property type="project" value="UniProtKB-UniRule"/>
</dbReference>
<dbReference type="GO" id="GO:0003735">
    <property type="term" value="F:structural constituent of ribosome"/>
    <property type="evidence" value="ECO:0007669"/>
    <property type="project" value="InterPro"/>
</dbReference>
<evidence type="ECO:0000256" key="9">
    <source>
        <dbReference type="SAM" id="Coils"/>
    </source>
</evidence>
<evidence type="ECO:0000256" key="8">
    <source>
        <dbReference type="HAMAP-Rule" id="MF_00500"/>
    </source>
</evidence>
<keyword evidence="5 8" id="KW-0689">Ribosomal protein</keyword>